<dbReference type="GO" id="GO:0005816">
    <property type="term" value="C:spindle pole body"/>
    <property type="evidence" value="ECO:0007669"/>
    <property type="project" value="UniProtKB-ARBA"/>
</dbReference>
<gene>
    <name evidence="7" type="ORF">CVT25_000030</name>
</gene>
<dbReference type="InterPro" id="IPR007259">
    <property type="entry name" value="GCP"/>
</dbReference>
<comment type="caution">
    <text evidence="7">The sequence shown here is derived from an EMBL/GenBank/DDBJ whole genome shotgun (WGS) entry which is preliminary data.</text>
</comment>
<dbReference type="GO" id="GO:0007020">
    <property type="term" value="P:microtubule nucleation"/>
    <property type="evidence" value="ECO:0007669"/>
    <property type="project" value="InterPro"/>
</dbReference>
<evidence type="ECO:0000313" key="8">
    <source>
        <dbReference type="Proteomes" id="UP000283269"/>
    </source>
</evidence>
<feature type="domain" description="Gamma tubulin complex component C-terminal" evidence="6">
    <location>
        <begin position="587"/>
        <end position="981"/>
    </location>
</feature>
<accession>A0A409VX42</accession>
<dbReference type="InterPro" id="IPR040457">
    <property type="entry name" value="GCP_C"/>
</dbReference>
<dbReference type="InParanoid" id="A0A409VX42"/>
<evidence type="ECO:0000256" key="2">
    <source>
        <dbReference type="ARBA" id="ARBA00022490"/>
    </source>
</evidence>
<evidence type="ECO:0000256" key="4">
    <source>
        <dbReference type="ARBA" id="ARBA00023212"/>
    </source>
</evidence>
<dbReference type="PANTHER" id="PTHR19302">
    <property type="entry name" value="GAMMA TUBULIN COMPLEX PROTEIN"/>
    <property type="match status" value="1"/>
</dbReference>
<dbReference type="Gene3D" id="1.20.120.1900">
    <property type="entry name" value="Gamma-tubulin complex, C-terminal domain"/>
    <property type="match status" value="1"/>
</dbReference>
<keyword evidence="4 5" id="KW-0206">Cytoskeleton</keyword>
<organism evidence="7 8">
    <name type="scientific">Psilocybe cyanescens</name>
    <dbReference type="NCBI Taxonomy" id="93625"/>
    <lineage>
        <taxon>Eukaryota</taxon>
        <taxon>Fungi</taxon>
        <taxon>Dikarya</taxon>
        <taxon>Basidiomycota</taxon>
        <taxon>Agaricomycotina</taxon>
        <taxon>Agaricomycetes</taxon>
        <taxon>Agaricomycetidae</taxon>
        <taxon>Agaricales</taxon>
        <taxon>Agaricineae</taxon>
        <taxon>Strophariaceae</taxon>
        <taxon>Psilocybe</taxon>
    </lineage>
</organism>
<dbReference type="OrthoDB" id="775571at2759"/>
<evidence type="ECO:0000259" key="6">
    <source>
        <dbReference type="Pfam" id="PF04130"/>
    </source>
</evidence>
<dbReference type="PANTHER" id="PTHR19302:SF70">
    <property type="entry name" value="GAMMA-TUBULIN COMPLEX COMPONENT 6"/>
    <property type="match status" value="1"/>
</dbReference>
<dbReference type="InterPro" id="IPR042241">
    <property type="entry name" value="GCP_C_sf"/>
</dbReference>
<dbReference type="GO" id="GO:0051321">
    <property type="term" value="P:meiotic cell cycle"/>
    <property type="evidence" value="ECO:0007669"/>
    <property type="project" value="TreeGrafter"/>
</dbReference>
<name>A0A409VX42_PSICY</name>
<dbReference type="STRING" id="93625.A0A409VX42"/>
<evidence type="ECO:0000256" key="5">
    <source>
        <dbReference type="RuleBase" id="RU363050"/>
    </source>
</evidence>
<dbReference type="GO" id="GO:0051225">
    <property type="term" value="P:spindle assembly"/>
    <property type="evidence" value="ECO:0007669"/>
    <property type="project" value="TreeGrafter"/>
</dbReference>
<dbReference type="EMBL" id="NHYD01003889">
    <property type="protein sequence ID" value="PPQ70803.1"/>
    <property type="molecule type" value="Genomic_DNA"/>
</dbReference>
<proteinExistence type="inferred from homology"/>
<keyword evidence="2 5" id="KW-0963">Cytoplasm</keyword>
<dbReference type="GO" id="GO:0000930">
    <property type="term" value="C:gamma-tubulin complex"/>
    <property type="evidence" value="ECO:0007669"/>
    <property type="project" value="UniProtKB-ARBA"/>
</dbReference>
<sequence length="991" mass="111988">MFSPLSDFHHEFKSSPPLDELPRIMPFFFVPPLENKPQNPIMENLKLEQLNTNLLPRRYIQQRPPLPEELVSLALEDNRVRTEENSFKRVEELWKGAATRKLGVKNGLLSWDRLRKTHFSGASPTPFLSEQGNLVCTSVRYYLQPRLYNPTDNTIHLTQKELLLNLKMIVLGISSQYHVWEPHAEQFIQFGGSGSDGTQKRDFMLIHGNDEVVSDSFIKGFLKIGTLLRRLEIFLSTLRTRSSKEGPTIHSLAHSLSTTLDYLREVLARCQPSNDQIKTNNKDFPLLTIWSHYAIYEELLDALSDLYGRSYQSSPKDYPMLDLDAIPLISHIYEHVNLHFERQSPSIVRATLSFLLTITSQEYLQEVARSIGFGGQLPESRLKSARKLNEKYTFELDDDDNDEQEDIFDLLDKIETSFPAFFPQKVLNILPASQKSLVLLQIAKPGHLLLKISTKASTVRWFWSTKEILAIWDGHSLLQTPIIHPSSAFSTSPSPPTPLKTGIPDFGIFDLEPGSTASSNPSIQVKNESFMLLSSFIQNFPENLPPIVPTLSELTSLVFRDLTEHAATLSSSLLSLIIDEPGNLNFRSHLIILRSYLLIAAPSFKSRLLNALFSAAGEYEMGSSTAHSMSIRRRSGKTSKGGKQPWAVGLSPNLLERETWPPVGGDLSFFLRTVIVDSLDKGMEREDGKVERERVVEEAEWRLGFAIRDLPTGSSRDKWLDPLCIEALDFLYIDYKPPHLMEILISPGILSKYQRMFTFILRLFRVESALKSLFRMSTHRNIANSLFPTLSQSRKLLLHFRFVSQAFVSSLSGYVFDTAIGGNFDPFLALLSGRGAGTNYANDADPAPKYTGFSDVFELAQRHSALLDDILSACLLRSGQRGVGDLLRHCLELVLEFTIVVGELHRGRIEEYQAAPMIEELFRKFCTKMTTFTKVLKGLVDKSPSASSLPFTSHVHSNHGPTGGLEALHHLLVCIDLTSWWSNHSKRQQQS</sequence>
<keyword evidence="3 5" id="KW-0493">Microtubule</keyword>
<dbReference type="GO" id="GO:0031122">
    <property type="term" value="P:cytoplasmic microtubule organization"/>
    <property type="evidence" value="ECO:0007669"/>
    <property type="project" value="TreeGrafter"/>
</dbReference>
<dbReference type="SUPFAM" id="SSF48371">
    <property type="entry name" value="ARM repeat"/>
    <property type="match status" value="1"/>
</dbReference>
<dbReference type="GO" id="GO:0000922">
    <property type="term" value="C:spindle pole"/>
    <property type="evidence" value="ECO:0007669"/>
    <property type="project" value="InterPro"/>
</dbReference>
<protein>
    <recommendedName>
        <fullName evidence="5">Spindle pole body component</fullName>
    </recommendedName>
</protein>
<evidence type="ECO:0000256" key="3">
    <source>
        <dbReference type="ARBA" id="ARBA00022701"/>
    </source>
</evidence>
<dbReference type="AlphaFoldDB" id="A0A409VX42"/>
<comment type="similarity">
    <text evidence="1 5">Belongs to the TUBGCP family.</text>
</comment>
<evidence type="ECO:0000313" key="7">
    <source>
        <dbReference type="EMBL" id="PPQ70803.1"/>
    </source>
</evidence>
<keyword evidence="8" id="KW-1185">Reference proteome</keyword>
<dbReference type="Proteomes" id="UP000283269">
    <property type="component" value="Unassembled WGS sequence"/>
</dbReference>
<reference evidence="7 8" key="1">
    <citation type="journal article" date="2018" name="Evol. Lett.">
        <title>Horizontal gene cluster transfer increased hallucinogenic mushroom diversity.</title>
        <authorList>
            <person name="Reynolds H.T."/>
            <person name="Vijayakumar V."/>
            <person name="Gluck-Thaler E."/>
            <person name="Korotkin H.B."/>
            <person name="Matheny P.B."/>
            <person name="Slot J.C."/>
        </authorList>
    </citation>
    <scope>NUCLEOTIDE SEQUENCE [LARGE SCALE GENOMIC DNA]</scope>
    <source>
        <strain evidence="7 8">2631</strain>
    </source>
</reference>
<comment type="subcellular location">
    <subcellularLocation>
        <location evidence="5">Cytoplasm</location>
        <location evidence="5">Cytoskeleton</location>
        <location evidence="5">Microtubule organizing center</location>
    </subcellularLocation>
</comment>
<dbReference type="InterPro" id="IPR016024">
    <property type="entry name" value="ARM-type_fold"/>
</dbReference>
<evidence type="ECO:0000256" key="1">
    <source>
        <dbReference type="ARBA" id="ARBA00010337"/>
    </source>
</evidence>
<dbReference type="GO" id="GO:0051011">
    <property type="term" value="F:microtubule minus-end binding"/>
    <property type="evidence" value="ECO:0007669"/>
    <property type="project" value="TreeGrafter"/>
</dbReference>
<dbReference type="Pfam" id="PF04130">
    <property type="entry name" value="GCP_C_terminal"/>
    <property type="match status" value="1"/>
</dbReference>
<dbReference type="GO" id="GO:0000278">
    <property type="term" value="P:mitotic cell cycle"/>
    <property type="evidence" value="ECO:0007669"/>
    <property type="project" value="TreeGrafter"/>
</dbReference>
<dbReference type="GO" id="GO:0043015">
    <property type="term" value="F:gamma-tubulin binding"/>
    <property type="evidence" value="ECO:0007669"/>
    <property type="project" value="InterPro"/>
</dbReference>
<dbReference type="GO" id="GO:0005874">
    <property type="term" value="C:microtubule"/>
    <property type="evidence" value="ECO:0007669"/>
    <property type="project" value="UniProtKB-KW"/>
</dbReference>